<dbReference type="InterPro" id="IPR001279">
    <property type="entry name" value="Metallo-B-lactamas"/>
</dbReference>
<evidence type="ECO:0000313" key="12">
    <source>
        <dbReference type="Proteomes" id="UP000617402"/>
    </source>
</evidence>
<accession>A0ABR7T7D4</accession>
<proteinExistence type="inferred from homology"/>
<evidence type="ECO:0000256" key="5">
    <source>
        <dbReference type="ARBA" id="ARBA00022801"/>
    </source>
</evidence>
<keyword evidence="1 9" id="KW-0963">Cytoplasm</keyword>
<evidence type="ECO:0000256" key="2">
    <source>
        <dbReference type="ARBA" id="ARBA00022722"/>
    </source>
</evidence>
<protein>
    <recommendedName>
        <fullName evidence="9">Ribonuclease J</fullName>
        <shortName evidence="9">RNase J</shortName>
        <ecNumber evidence="9">3.1.-.-</ecNumber>
    </recommendedName>
</protein>
<keyword evidence="6" id="KW-0862">Zinc</keyword>
<dbReference type="PANTHER" id="PTHR43694">
    <property type="entry name" value="RIBONUCLEASE J"/>
    <property type="match status" value="1"/>
</dbReference>
<keyword evidence="5 9" id="KW-0378">Hydrolase</keyword>
<keyword evidence="9" id="KW-0698">rRNA processing</keyword>
<dbReference type="EC" id="3.1.-.-" evidence="9"/>
<dbReference type="InterPro" id="IPR004613">
    <property type="entry name" value="RNase_J"/>
</dbReference>
<dbReference type="InterPro" id="IPR030854">
    <property type="entry name" value="RNase_J_bac"/>
</dbReference>
<evidence type="ECO:0000256" key="8">
    <source>
        <dbReference type="ARBA" id="ARBA00022884"/>
    </source>
</evidence>
<dbReference type="Proteomes" id="UP000617402">
    <property type="component" value="Unassembled WGS sequence"/>
</dbReference>
<keyword evidence="12" id="KW-1185">Reference proteome</keyword>
<dbReference type="SUPFAM" id="SSF56281">
    <property type="entry name" value="Metallo-hydrolase/oxidoreductase"/>
    <property type="match status" value="1"/>
</dbReference>
<gene>
    <name evidence="9" type="primary">rnj</name>
    <name evidence="11" type="ORF">H1S01_16190</name>
</gene>
<evidence type="ECO:0000256" key="6">
    <source>
        <dbReference type="ARBA" id="ARBA00022833"/>
    </source>
</evidence>
<evidence type="ECO:0000259" key="10">
    <source>
        <dbReference type="SMART" id="SM00849"/>
    </source>
</evidence>
<comment type="similarity">
    <text evidence="9">Belongs to the metallo-beta-lactamase superfamily. RNA-metabolizing metallo-beta-lactamase-like family. Bacterial RNase J subfamily.</text>
</comment>
<dbReference type="PIRSF" id="PIRSF004803">
    <property type="entry name" value="RnjA"/>
    <property type="match status" value="1"/>
</dbReference>
<dbReference type="Gene3D" id="3.60.15.10">
    <property type="entry name" value="Ribonuclease Z/Hydroxyacylglutathione hydrolase-like"/>
    <property type="match status" value="1"/>
</dbReference>
<evidence type="ECO:0000256" key="4">
    <source>
        <dbReference type="ARBA" id="ARBA00022759"/>
    </source>
</evidence>
<dbReference type="Gene3D" id="3.10.20.580">
    <property type="match status" value="1"/>
</dbReference>
<organism evidence="11 12">
    <name type="scientific">Heliobacterium chlorum</name>
    <dbReference type="NCBI Taxonomy" id="2698"/>
    <lineage>
        <taxon>Bacteria</taxon>
        <taxon>Bacillati</taxon>
        <taxon>Bacillota</taxon>
        <taxon>Clostridia</taxon>
        <taxon>Eubacteriales</taxon>
        <taxon>Heliobacteriaceae</taxon>
        <taxon>Heliobacterium</taxon>
    </lineage>
</organism>
<dbReference type="InterPro" id="IPR041636">
    <property type="entry name" value="RNase_J_C"/>
</dbReference>
<dbReference type="NCBIfam" id="TIGR00649">
    <property type="entry name" value="MG423"/>
    <property type="match status" value="1"/>
</dbReference>
<dbReference type="InterPro" id="IPR042173">
    <property type="entry name" value="RNase_J_2"/>
</dbReference>
<dbReference type="CDD" id="cd07714">
    <property type="entry name" value="RNaseJ_MBL-fold"/>
    <property type="match status" value="1"/>
</dbReference>
<comment type="function">
    <text evidence="9">An RNase that has 5'-3' exonuclease and possibly endonuclease activity. Involved in maturation of rRNA and in some organisms also mRNA maturation and/or decay.</text>
</comment>
<dbReference type="Pfam" id="PF22505">
    <property type="entry name" value="RNase_J_b_CASP"/>
    <property type="match status" value="1"/>
</dbReference>
<feature type="domain" description="Metallo-beta-lactamase" evidence="10">
    <location>
        <begin position="19"/>
        <end position="213"/>
    </location>
</feature>
<sequence>MNAGDKVNIIPLGGQGEIGKNMTVIKVNQEILVIDCGIMFPEDEMLGIDVVIPDITYLLENRDQIRGIILTHGHEDHIGALPYMLKELAVPVYGTKLTLALAENYLREQNIPIAAPFYTVKPRETVQIGSFTVEFIRMCHSIPDPVAVAIHTPAGTILHTGDFKFDQTPVDGQPVDYFGLAQLGKKGVLALLSDSTNAEKPGVTASEKAAHSRLDEVFRLSKGRIIVTTFASALYRIQQAFWVAAKYGRKVVVVGKSMQDVVQVALANGYLEIPPGVLSTEEKWDNIPYEELVLLTTGHLGEPLSALSRGPWTDTRLSNYRPGDTVIISASPVAGNEILVSRTIDTLCKLGVDVYHEASGAHISGHASQEELKMMLNLIRPKYFIPVQGEYRMLIRHAKLAKDVGIPEENTFILENGHVLELTAKKAALVNRVAAGRVLVDGLGVGDVGNIVLRDRRQLSQDGILIVVVTISKESGQVVAGPDMVSRGFVYVREAEELIEEAKIKVRQALEKSGERRVTEWAAIKTNVRDVLSKFLYEKTRRRPMILPIIMEV</sequence>
<keyword evidence="7 9" id="KW-0269">Exonuclease</keyword>
<dbReference type="RefSeq" id="WP_188041451.1">
    <property type="nucleotide sequence ID" value="NZ_JACVHF010000023.1"/>
</dbReference>
<dbReference type="Pfam" id="PF07521">
    <property type="entry name" value="RMMBL"/>
    <property type="match status" value="1"/>
</dbReference>
<dbReference type="InterPro" id="IPR055132">
    <property type="entry name" value="RNase_J_b_CASP"/>
</dbReference>
<dbReference type="Pfam" id="PF00753">
    <property type="entry name" value="Lactamase_B"/>
    <property type="match status" value="1"/>
</dbReference>
<evidence type="ECO:0000256" key="9">
    <source>
        <dbReference type="HAMAP-Rule" id="MF_01491"/>
    </source>
</evidence>
<dbReference type="InterPro" id="IPR036866">
    <property type="entry name" value="RibonucZ/Hydroxyglut_hydro"/>
</dbReference>
<keyword evidence="4 9" id="KW-0255">Endonuclease</keyword>
<dbReference type="InterPro" id="IPR011108">
    <property type="entry name" value="RMMBL"/>
</dbReference>
<dbReference type="Gene3D" id="3.40.50.10710">
    <property type="entry name" value="Metallo-hydrolase/oxidoreductase"/>
    <property type="match status" value="1"/>
</dbReference>
<reference evidence="11 12" key="1">
    <citation type="submission" date="2020-07" db="EMBL/GenBank/DDBJ databases">
        <title>Draft whole-genome sequence of Heliobacterium chlorum DSM 3682, type strain.</title>
        <authorList>
            <person name="Kyndt J.A."/>
            <person name="Meyer T.E."/>
            <person name="Imhoff J.F."/>
        </authorList>
    </citation>
    <scope>NUCLEOTIDE SEQUENCE [LARGE SCALE GENOMIC DNA]</scope>
    <source>
        <strain evidence="11 12">DSM 3682</strain>
    </source>
</reference>
<keyword evidence="2 9" id="KW-0540">Nuclease</keyword>
<comment type="subcellular location">
    <subcellularLocation>
        <location evidence="9">Cytoplasm</location>
    </subcellularLocation>
</comment>
<evidence type="ECO:0000256" key="1">
    <source>
        <dbReference type="ARBA" id="ARBA00022490"/>
    </source>
</evidence>
<comment type="subunit">
    <text evidence="9">Homodimer, may be a subunit of the RNA degradosome.</text>
</comment>
<dbReference type="PANTHER" id="PTHR43694:SF1">
    <property type="entry name" value="RIBONUCLEASE J"/>
    <property type="match status" value="1"/>
</dbReference>
<evidence type="ECO:0000256" key="7">
    <source>
        <dbReference type="ARBA" id="ARBA00022839"/>
    </source>
</evidence>
<name>A0ABR7T7D4_HELCL</name>
<comment type="caution">
    <text evidence="11">The sequence shown here is derived from an EMBL/GenBank/DDBJ whole genome shotgun (WGS) entry which is preliminary data.</text>
</comment>
<keyword evidence="3" id="KW-0479">Metal-binding</keyword>
<dbReference type="HAMAP" id="MF_01491">
    <property type="entry name" value="RNase_J_bact"/>
    <property type="match status" value="1"/>
</dbReference>
<comment type="caution">
    <text evidence="9">Lacks conserved residue(s) required for the propagation of feature annotation.</text>
</comment>
<evidence type="ECO:0000256" key="3">
    <source>
        <dbReference type="ARBA" id="ARBA00022723"/>
    </source>
</evidence>
<keyword evidence="8 9" id="KW-0694">RNA-binding</keyword>
<evidence type="ECO:0000313" key="11">
    <source>
        <dbReference type="EMBL" id="MBC9786022.1"/>
    </source>
</evidence>
<dbReference type="EMBL" id="JACVHF010000023">
    <property type="protein sequence ID" value="MBC9786022.1"/>
    <property type="molecule type" value="Genomic_DNA"/>
</dbReference>
<dbReference type="Pfam" id="PF17770">
    <property type="entry name" value="RNase_J_C"/>
    <property type="match status" value="1"/>
</dbReference>
<dbReference type="SMART" id="SM00849">
    <property type="entry name" value="Lactamase_B"/>
    <property type="match status" value="1"/>
</dbReference>